<organism evidence="9 10">
    <name type="scientific">Thermococcus siculi</name>
    <dbReference type="NCBI Taxonomy" id="72803"/>
    <lineage>
        <taxon>Archaea</taxon>
        <taxon>Methanobacteriati</taxon>
        <taxon>Methanobacteriota</taxon>
        <taxon>Thermococci</taxon>
        <taxon>Thermococcales</taxon>
        <taxon>Thermococcaceae</taxon>
        <taxon>Thermococcus</taxon>
    </lineage>
</organism>
<evidence type="ECO:0000256" key="4">
    <source>
        <dbReference type="ARBA" id="ARBA00022801"/>
    </source>
</evidence>
<dbReference type="GeneID" id="33316695"/>
<dbReference type="PANTHER" id="PTHR32092">
    <property type="entry name" value="6-PHOSPHO-BETA-GLUCOSIDASE-RELATED"/>
    <property type="match status" value="1"/>
</dbReference>
<dbReference type="InterPro" id="IPR015955">
    <property type="entry name" value="Lactate_DH/Glyco_Ohase_4_C"/>
</dbReference>
<keyword evidence="4" id="KW-0378">Hydrolase</keyword>
<keyword evidence="7" id="KW-0326">Glycosidase</keyword>
<keyword evidence="5" id="KW-0520">NAD</keyword>
<accession>A0A2Z2MJM8</accession>
<comment type="similarity">
    <text evidence="2">Belongs to the glycosyl hydrolase 4 family.</text>
</comment>
<evidence type="ECO:0000256" key="1">
    <source>
        <dbReference type="ARBA" id="ARBA00001911"/>
    </source>
</evidence>
<dbReference type="InterPro" id="IPR001088">
    <property type="entry name" value="Glyco_hydro_4"/>
</dbReference>
<reference evidence="9 10" key="1">
    <citation type="submission" date="2016-04" db="EMBL/GenBank/DDBJ databases">
        <title>Complete genome sequence of Thermococcus siculi type strain RG-20.</title>
        <authorList>
            <person name="Oger P.M."/>
        </authorList>
    </citation>
    <scope>NUCLEOTIDE SEQUENCE [LARGE SCALE GENOMIC DNA]</scope>
    <source>
        <strain evidence="9 10">RG-20</strain>
    </source>
</reference>
<dbReference type="KEGG" id="tsl:A3L11_00610"/>
<comment type="cofactor">
    <cofactor evidence="1">
        <name>NAD(+)</name>
        <dbReference type="ChEBI" id="CHEBI:57540"/>
    </cofactor>
</comment>
<evidence type="ECO:0000256" key="2">
    <source>
        <dbReference type="ARBA" id="ARBA00010141"/>
    </source>
</evidence>
<dbReference type="Gene3D" id="3.40.50.720">
    <property type="entry name" value="NAD(P)-binding Rossmann-like Domain"/>
    <property type="match status" value="1"/>
</dbReference>
<dbReference type="EMBL" id="CP015103">
    <property type="protein sequence ID" value="ASJ07805.1"/>
    <property type="molecule type" value="Genomic_DNA"/>
</dbReference>
<sequence length="435" mass="49012">MRIAFIGAGSIFTPLGLYTIATSDYLKNADVYLVEVNEGRLRFITKLAEKIRKTFKAGFTVTPLGDIEELNDYGVDYAVISIEKERYPRWRLDFEIPHRYGIMQVLGENGGIGGLSHTLRVVPLVLDIAGTIEDINREAGVFIYSNPEPRVTYAVLNYTRLKNVYGLCTGYLERKEILAPLLGVDEREIGFIAAGLNHFTWIKELFIDGEDAYPRLDGALKKNPNFEPLSQLLYRTYGLFPSPDDNHIGEYLSFAWPLIPEGKKGLSWIERTRKEGEEVRKLLGLFLRGLVPKFAFKRYVKFPDVAMNVVEGLEGKDKLQEAINVPNRGYIDLPDGTIVEVPAEVSSKSVKPLRVELPREVLTPLRVQAEIQRLSAEAAAEGNVEKVIRAILLDPVVHDTGTGLKAMAELMSLHLDMLPQFDEGDVETIRYWLRA</sequence>
<dbReference type="InterPro" id="IPR022616">
    <property type="entry name" value="Glyco_hydro_4_C"/>
</dbReference>
<dbReference type="Gene3D" id="3.90.110.10">
    <property type="entry name" value="Lactate dehydrogenase/glycoside hydrolase, family 4, C-terminal"/>
    <property type="match status" value="1"/>
</dbReference>
<proteinExistence type="inferred from homology"/>
<dbReference type="GO" id="GO:0005975">
    <property type="term" value="P:carbohydrate metabolic process"/>
    <property type="evidence" value="ECO:0007669"/>
    <property type="project" value="InterPro"/>
</dbReference>
<evidence type="ECO:0000256" key="5">
    <source>
        <dbReference type="ARBA" id="ARBA00023027"/>
    </source>
</evidence>
<keyword evidence="6" id="KW-0464">Manganese</keyword>
<evidence type="ECO:0000256" key="7">
    <source>
        <dbReference type="ARBA" id="ARBA00023295"/>
    </source>
</evidence>
<dbReference type="GO" id="GO:0004553">
    <property type="term" value="F:hydrolase activity, hydrolyzing O-glycosyl compounds"/>
    <property type="evidence" value="ECO:0007669"/>
    <property type="project" value="InterPro"/>
</dbReference>
<dbReference type="RefSeq" id="WP_088855051.1">
    <property type="nucleotide sequence ID" value="NZ_CP015103.1"/>
</dbReference>
<dbReference type="SUPFAM" id="SSF56327">
    <property type="entry name" value="LDH C-terminal domain-like"/>
    <property type="match status" value="1"/>
</dbReference>
<dbReference type="Pfam" id="PF11975">
    <property type="entry name" value="Glyco_hydro_4C"/>
    <property type="match status" value="1"/>
</dbReference>
<feature type="domain" description="Glycosyl hydrolase family 4 C-terminal" evidence="8">
    <location>
        <begin position="194"/>
        <end position="397"/>
    </location>
</feature>
<name>A0A2Z2MJM8_9EURY</name>
<dbReference type="Pfam" id="PF02056">
    <property type="entry name" value="Glyco_hydro_4"/>
    <property type="match status" value="1"/>
</dbReference>
<evidence type="ECO:0000259" key="8">
    <source>
        <dbReference type="Pfam" id="PF11975"/>
    </source>
</evidence>
<evidence type="ECO:0000313" key="9">
    <source>
        <dbReference type="EMBL" id="ASJ07805.1"/>
    </source>
</evidence>
<evidence type="ECO:0000256" key="3">
    <source>
        <dbReference type="ARBA" id="ARBA00022723"/>
    </source>
</evidence>
<dbReference type="AlphaFoldDB" id="A0A2Z2MJM8"/>
<dbReference type="GO" id="GO:0016616">
    <property type="term" value="F:oxidoreductase activity, acting on the CH-OH group of donors, NAD or NADP as acceptor"/>
    <property type="evidence" value="ECO:0007669"/>
    <property type="project" value="InterPro"/>
</dbReference>
<keyword evidence="3" id="KW-0479">Metal-binding</keyword>
<keyword evidence="10" id="KW-1185">Reference proteome</keyword>
<protein>
    <recommendedName>
        <fullName evidence="8">Glycosyl hydrolase family 4 C-terminal domain-containing protein</fullName>
    </recommendedName>
</protein>
<dbReference type="InterPro" id="IPR036291">
    <property type="entry name" value="NAD(P)-bd_dom_sf"/>
</dbReference>
<dbReference type="Proteomes" id="UP000250125">
    <property type="component" value="Chromosome"/>
</dbReference>
<dbReference type="SUPFAM" id="SSF51735">
    <property type="entry name" value="NAD(P)-binding Rossmann-fold domains"/>
    <property type="match status" value="1"/>
</dbReference>
<gene>
    <name evidence="9" type="ORF">A3L11_00610</name>
</gene>
<dbReference type="OrthoDB" id="92947at2157"/>
<evidence type="ECO:0000256" key="6">
    <source>
        <dbReference type="ARBA" id="ARBA00023211"/>
    </source>
</evidence>
<dbReference type="PRINTS" id="PR00732">
    <property type="entry name" value="GLHYDRLASE4"/>
</dbReference>
<dbReference type="GO" id="GO:0046872">
    <property type="term" value="F:metal ion binding"/>
    <property type="evidence" value="ECO:0007669"/>
    <property type="project" value="UniProtKB-KW"/>
</dbReference>
<evidence type="ECO:0000313" key="10">
    <source>
        <dbReference type="Proteomes" id="UP000250125"/>
    </source>
</evidence>